<dbReference type="Proteomes" id="UP001226574">
    <property type="component" value="Unassembled WGS sequence"/>
</dbReference>
<evidence type="ECO:0000313" key="4">
    <source>
        <dbReference type="Proteomes" id="UP001226574"/>
    </source>
</evidence>
<gene>
    <name evidence="3" type="ORF">RC083_05925</name>
</gene>
<dbReference type="PANTHER" id="PTHR38589">
    <property type="entry name" value="BLR0621 PROTEIN"/>
    <property type="match status" value="1"/>
</dbReference>
<dbReference type="PROSITE" id="PS51257">
    <property type="entry name" value="PROKAR_LIPOPROTEIN"/>
    <property type="match status" value="1"/>
</dbReference>
<dbReference type="PANTHER" id="PTHR38589:SF1">
    <property type="entry name" value="BLR0621 PROTEIN"/>
    <property type="match status" value="1"/>
</dbReference>
<feature type="domain" description="L,D-TPase catalytic" evidence="2">
    <location>
        <begin position="77"/>
        <end position="232"/>
    </location>
</feature>
<feature type="signal peptide" evidence="1">
    <location>
        <begin position="1"/>
        <end position="20"/>
    </location>
</feature>
<reference evidence="3 4" key="1">
    <citation type="submission" date="2023-08" db="EMBL/GenBank/DDBJ databases">
        <title>Pseudoalteromonas haloplanktis LL1 genome.</title>
        <authorList>
            <person name="Wu S."/>
        </authorList>
    </citation>
    <scope>NUCLEOTIDE SEQUENCE [LARGE SCALE GENOMIC DNA]</scope>
    <source>
        <strain evidence="3 4">LL1</strain>
    </source>
</reference>
<comment type="caution">
    <text evidence="3">The sequence shown here is derived from an EMBL/GenBank/DDBJ whole genome shotgun (WGS) entry which is preliminary data.</text>
</comment>
<dbReference type="EMBL" id="JAVIFY010000003">
    <property type="protein sequence ID" value="MDQ9091127.1"/>
    <property type="molecule type" value="Genomic_DNA"/>
</dbReference>
<proteinExistence type="predicted"/>
<feature type="chain" id="PRO_5046745569" description="L,D-TPase catalytic domain-containing protein" evidence="1">
    <location>
        <begin position="21"/>
        <end position="258"/>
    </location>
</feature>
<sequence length="258" mass="28122">MKKIIIAVLATTALSGCVNSTTSTTTTTTAETTTVIPSQTQQLVVVVADDWQAIGAQLYRFERVAGQWQQQDQGHAVVLGRTGLAWGIGLHPAQAGVQKQEGDGKAPAGVFELGTAFGYLDSLTTNMTYQGMTADDYCIDVKGSPFYNQLVDKSVVGEAAVKGSSEWMRRDIYSQDNLYKKGLVVKHNSQNIDGAGSCIFMHLWRAENKPTAGCTAMTEQNMDTLLAWLDEQKAPLLVSLPASEYQQKQLLWKLPTIK</sequence>
<name>A0ABU1BA36_PSEHA</name>
<evidence type="ECO:0000313" key="3">
    <source>
        <dbReference type="EMBL" id="MDQ9091127.1"/>
    </source>
</evidence>
<keyword evidence="4" id="KW-1185">Reference proteome</keyword>
<organism evidence="3 4">
    <name type="scientific">Pseudoalteromonas haloplanktis</name>
    <name type="common">Alteromonas haloplanktis</name>
    <dbReference type="NCBI Taxonomy" id="228"/>
    <lineage>
        <taxon>Bacteria</taxon>
        <taxon>Pseudomonadati</taxon>
        <taxon>Pseudomonadota</taxon>
        <taxon>Gammaproteobacteria</taxon>
        <taxon>Alteromonadales</taxon>
        <taxon>Pseudoalteromonadaceae</taxon>
        <taxon>Pseudoalteromonas</taxon>
    </lineage>
</organism>
<keyword evidence="1" id="KW-0732">Signal</keyword>
<dbReference type="RefSeq" id="WP_309038598.1">
    <property type="nucleotide sequence ID" value="NZ_JAVIFY010000003.1"/>
</dbReference>
<protein>
    <recommendedName>
        <fullName evidence="2">L,D-TPase catalytic domain-containing protein</fullName>
    </recommendedName>
</protein>
<dbReference type="InterPro" id="IPR005490">
    <property type="entry name" value="LD_TPept_cat_dom"/>
</dbReference>
<accession>A0ABU1BA36</accession>
<dbReference type="Pfam" id="PF03734">
    <property type="entry name" value="YkuD"/>
    <property type="match status" value="1"/>
</dbReference>
<evidence type="ECO:0000259" key="2">
    <source>
        <dbReference type="Pfam" id="PF03734"/>
    </source>
</evidence>
<evidence type="ECO:0000256" key="1">
    <source>
        <dbReference type="SAM" id="SignalP"/>
    </source>
</evidence>